<sequence length="378" mass="40985">MNMQEQQLIERMQKVFEHLHANPEVSWAETNTTAYLAALLKEEGFKPHTFEDMTGLYVDIGEGVPKVGFRTDIDALWQEVNGEFKANHSCGHDGHMTMAIGVALLLKEKKESLPGAVRLIFQPAEEKAGGAKAIVQKGIVDSLEYLFGVHVRPLVELPDGVHSPALYHGAAKLFTGTITGVEAHGARPEQGINAIEVAAALVDALKRIWISPAESGSIKMTQLQAGGTSTNIIPGSATFSIDTRAQTNETMDALTRGFEKAVKAVSTLYGATISTNVDAHIVAAQVHNDAKAIMKQAIIETVGQEHCASDVITPGGEDFHFYSYSRPHLKTTMLGLGCGVTPGLHHPQMTFNRQQLPVGVRIITRALLIALQQVERRD</sequence>
<dbReference type="InterPro" id="IPR036264">
    <property type="entry name" value="Bact_exopeptidase_dim_dom"/>
</dbReference>
<evidence type="ECO:0000256" key="1">
    <source>
        <dbReference type="PIRSR" id="PIRSR005962-1"/>
    </source>
</evidence>
<dbReference type="EMBL" id="RXNR01000032">
    <property type="protein sequence ID" value="RTQ92449.1"/>
    <property type="molecule type" value="Genomic_DNA"/>
</dbReference>
<dbReference type="RefSeq" id="WP_126294736.1">
    <property type="nucleotide sequence ID" value="NZ_CP155468.1"/>
</dbReference>
<dbReference type="InterPro" id="IPR011650">
    <property type="entry name" value="Peptidase_M20_dimer"/>
</dbReference>
<reference evidence="3 4" key="1">
    <citation type="submission" date="2018-12" db="EMBL/GenBank/DDBJ databases">
        <authorList>
            <person name="Yu L."/>
        </authorList>
    </citation>
    <scope>NUCLEOTIDE SEQUENCE [LARGE SCALE GENOMIC DNA]</scope>
    <source>
        <strain evidence="3 4">S5H2222</strain>
    </source>
</reference>
<feature type="binding site" evidence="1">
    <location>
        <position position="126"/>
    </location>
    <ligand>
        <name>Mn(2+)</name>
        <dbReference type="ChEBI" id="CHEBI:29035"/>
        <label>2</label>
    </ligand>
</feature>
<comment type="caution">
    <text evidence="3">The sequence shown here is derived from an EMBL/GenBank/DDBJ whole genome shotgun (WGS) entry which is preliminary data.</text>
</comment>
<protein>
    <submittedName>
        <fullName evidence="3">Amidohydrolase</fullName>
    </submittedName>
</protein>
<comment type="cofactor">
    <cofactor evidence="1">
        <name>Mn(2+)</name>
        <dbReference type="ChEBI" id="CHEBI:29035"/>
    </cofactor>
    <text evidence="1">The Mn(2+) ion enhances activity.</text>
</comment>
<dbReference type="InterPro" id="IPR037484">
    <property type="entry name" value="AmhX-like"/>
</dbReference>
<evidence type="ECO:0000313" key="3">
    <source>
        <dbReference type="EMBL" id="RTQ92449.1"/>
    </source>
</evidence>
<dbReference type="AlphaFoldDB" id="A0A431URQ0"/>
<dbReference type="InterPro" id="IPR017439">
    <property type="entry name" value="Amidohydrolase"/>
</dbReference>
<proteinExistence type="predicted"/>
<feature type="domain" description="Peptidase M20 dimerisation" evidence="2">
    <location>
        <begin position="177"/>
        <end position="264"/>
    </location>
</feature>
<dbReference type="PANTHER" id="PTHR11014">
    <property type="entry name" value="PEPTIDASE M20 FAMILY MEMBER"/>
    <property type="match status" value="1"/>
</dbReference>
<name>A0A431URQ0_9BACI</name>
<gene>
    <name evidence="3" type="ORF">EKG35_12165</name>
</gene>
<dbReference type="SUPFAM" id="SSF55031">
    <property type="entry name" value="Bacterial exopeptidase dimerisation domain"/>
    <property type="match status" value="1"/>
</dbReference>
<dbReference type="InterPro" id="IPR002933">
    <property type="entry name" value="Peptidase_M20"/>
</dbReference>
<dbReference type="GO" id="GO:0046872">
    <property type="term" value="F:metal ion binding"/>
    <property type="evidence" value="ECO:0007669"/>
    <property type="project" value="UniProtKB-KW"/>
</dbReference>
<keyword evidence="1" id="KW-0479">Metal-binding</keyword>
<feature type="binding site" evidence="1">
    <location>
        <position position="345"/>
    </location>
    <ligand>
        <name>Mn(2+)</name>
        <dbReference type="ChEBI" id="CHEBI:29035"/>
        <label>2</label>
    </ligand>
</feature>
<keyword evidence="4" id="KW-1185">Reference proteome</keyword>
<feature type="binding site" evidence="1">
    <location>
        <position position="150"/>
    </location>
    <ligand>
        <name>Mn(2+)</name>
        <dbReference type="ChEBI" id="CHEBI:29035"/>
        <label>2</label>
    </ligand>
</feature>
<dbReference type="Gene3D" id="3.30.70.360">
    <property type="match status" value="1"/>
</dbReference>
<dbReference type="CDD" id="cd08018">
    <property type="entry name" value="M20_Acy1_amhX-like"/>
    <property type="match status" value="1"/>
</dbReference>
<feature type="binding site" evidence="1">
    <location>
        <position position="92"/>
    </location>
    <ligand>
        <name>Mn(2+)</name>
        <dbReference type="ChEBI" id="CHEBI:29035"/>
        <label>2</label>
    </ligand>
</feature>
<dbReference type="SUPFAM" id="SSF53187">
    <property type="entry name" value="Zn-dependent exopeptidases"/>
    <property type="match status" value="1"/>
</dbReference>
<dbReference type="GO" id="GO:0016787">
    <property type="term" value="F:hydrolase activity"/>
    <property type="evidence" value="ECO:0007669"/>
    <property type="project" value="UniProtKB-KW"/>
</dbReference>
<accession>A0A431URQ0</accession>
<evidence type="ECO:0000259" key="2">
    <source>
        <dbReference type="Pfam" id="PF07687"/>
    </source>
</evidence>
<dbReference type="Proteomes" id="UP000276349">
    <property type="component" value="Unassembled WGS sequence"/>
</dbReference>
<keyword evidence="1" id="KW-0464">Manganese</keyword>
<feature type="binding site" evidence="1">
    <location>
        <position position="90"/>
    </location>
    <ligand>
        <name>Mn(2+)</name>
        <dbReference type="ChEBI" id="CHEBI:29035"/>
        <label>2</label>
    </ligand>
</feature>
<keyword evidence="3" id="KW-0378">Hydrolase</keyword>
<dbReference type="PANTHER" id="PTHR11014:SF122">
    <property type="entry name" value="AMIDOHYDROLASE AMHX"/>
    <property type="match status" value="1"/>
</dbReference>
<evidence type="ECO:0000313" key="4">
    <source>
        <dbReference type="Proteomes" id="UP000276349"/>
    </source>
</evidence>
<dbReference type="Pfam" id="PF07687">
    <property type="entry name" value="M20_dimer"/>
    <property type="match status" value="1"/>
</dbReference>
<dbReference type="NCBIfam" id="TIGR01891">
    <property type="entry name" value="amidohydrolases"/>
    <property type="match status" value="1"/>
</dbReference>
<dbReference type="Pfam" id="PF01546">
    <property type="entry name" value="Peptidase_M20"/>
    <property type="match status" value="1"/>
</dbReference>
<dbReference type="OrthoDB" id="9776731at2"/>
<dbReference type="PIRSF" id="PIRSF005962">
    <property type="entry name" value="Pept_M20D_amidohydro"/>
    <property type="match status" value="1"/>
</dbReference>
<dbReference type="Gene3D" id="3.40.630.10">
    <property type="entry name" value="Zn peptidases"/>
    <property type="match status" value="1"/>
</dbReference>
<organism evidence="3 4">
    <name type="scientific">Lysinibacillus telephonicus</name>
    <dbReference type="NCBI Taxonomy" id="1714840"/>
    <lineage>
        <taxon>Bacteria</taxon>
        <taxon>Bacillati</taxon>
        <taxon>Bacillota</taxon>
        <taxon>Bacilli</taxon>
        <taxon>Bacillales</taxon>
        <taxon>Bacillaceae</taxon>
        <taxon>Lysinibacillus</taxon>
    </lineage>
</organism>